<protein>
    <submittedName>
        <fullName evidence="1">Uncharacterized protein</fullName>
    </submittedName>
</protein>
<keyword evidence="2" id="KW-1185">Reference proteome</keyword>
<reference evidence="1 2" key="1">
    <citation type="submission" date="2019-03" db="EMBL/GenBank/DDBJ databases">
        <title>Genomic Encyclopedia of Type Strains, Phase IV (KMG-IV): sequencing the most valuable type-strain genomes for metagenomic binning, comparative biology and taxonomic classification.</title>
        <authorList>
            <person name="Goeker M."/>
        </authorList>
    </citation>
    <scope>NUCLEOTIDE SEQUENCE [LARGE SCALE GENOMIC DNA]</scope>
    <source>
        <strain evidence="1 2">DSM 24629</strain>
    </source>
</reference>
<proteinExistence type="predicted"/>
<evidence type="ECO:0000313" key="2">
    <source>
        <dbReference type="Proteomes" id="UP000294902"/>
    </source>
</evidence>
<dbReference type="RefSeq" id="WP_132251562.1">
    <property type="nucleotide sequence ID" value="NZ_SMAL01000003.1"/>
</dbReference>
<dbReference type="EMBL" id="SMAL01000003">
    <property type="protein sequence ID" value="TCT15680.1"/>
    <property type="molecule type" value="Genomic_DNA"/>
</dbReference>
<sequence>MANSLQTKIRLPLSKRVIDVLIAKFEEAHIEEDCVYIFSQGFVLHNFLITLSEELDEDIIAEHSSSIDRYCTLYVERYRKGISETIEVKS</sequence>
<dbReference type="Proteomes" id="UP000294902">
    <property type="component" value="Unassembled WGS sequence"/>
</dbReference>
<gene>
    <name evidence="1" type="ORF">EDC18_103391</name>
</gene>
<name>A0A4V2V0F6_9FIRM</name>
<dbReference type="AlphaFoldDB" id="A0A4V2V0F6"/>
<organism evidence="1 2">
    <name type="scientific">Natranaerovirga pectinivora</name>
    <dbReference type="NCBI Taxonomy" id="682400"/>
    <lineage>
        <taxon>Bacteria</taxon>
        <taxon>Bacillati</taxon>
        <taxon>Bacillota</taxon>
        <taxon>Clostridia</taxon>
        <taxon>Lachnospirales</taxon>
        <taxon>Natranaerovirgaceae</taxon>
        <taxon>Natranaerovirga</taxon>
    </lineage>
</organism>
<accession>A0A4V2V0F6</accession>
<comment type="caution">
    <text evidence="1">The sequence shown here is derived from an EMBL/GenBank/DDBJ whole genome shotgun (WGS) entry which is preliminary data.</text>
</comment>
<evidence type="ECO:0000313" key="1">
    <source>
        <dbReference type="EMBL" id="TCT15680.1"/>
    </source>
</evidence>